<gene>
    <name evidence="10" type="primary">murF</name>
    <name evidence="16" type="ORF">SA87_03365</name>
</gene>
<keyword evidence="2 10" id="KW-0436">Ligase</keyword>
<feature type="compositionally biased region" description="Gly residues" evidence="12">
    <location>
        <begin position="20"/>
        <end position="49"/>
    </location>
</feature>
<comment type="function">
    <text evidence="10 11">Involved in cell wall formation. Catalyzes the final step in the synthesis of UDP-N-acetylmuramoyl-pentapeptide, the precursor of murein.</text>
</comment>
<evidence type="ECO:0000313" key="16">
    <source>
        <dbReference type="EMBL" id="OAR03882.1"/>
    </source>
</evidence>
<dbReference type="GO" id="GO:0071555">
    <property type="term" value="P:cell wall organization"/>
    <property type="evidence" value="ECO:0007669"/>
    <property type="project" value="UniProtKB-KW"/>
</dbReference>
<comment type="similarity">
    <text evidence="10">Belongs to the MurCDEF family. MurF subfamily.</text>
</comment>
<keyword evidence="6 10" id="KW-0133">Cell shape</keyword>
<dbReference type="EMBL" id="JXBB01000034">
    <property type="protein sequence ID" value="OAR03882.1"/>
    <property type="molecule type" value="Genomic_DNA"/>
</dbReference>
<keyword evidence="9 10" id="KW-0961">Cell wall biogenesis/degradation</keyword>
<name>A0A179IPV9_HYDSH</name>
<evidence type="ECO:0000256" key="2">
    <source>
        <dbReference type="ARBA" id="ARBA00022598"/>
    </source>
</evidence>
<dbReference type="Proteomes" id="UP000243024">
    <property type="component" value="Unassembled WGS sequence"/>
</dbReference>
<dbReference type="EC" id="6.3.2.10" evidence="10 11"/>
<dbReference type="SUPFAM" id="SSF53623">
    <property type="entry name" value="MurD-like peptide ligases, catalytic domain"/>
    <property type="match status" value="1"/>
</dbReference>
<dbReference type="SUPFAM" id="SSF53244">
    <property type="entry name" value="MurD-like peptide ligases, peptide-binding domain"/>
    <property type="match status" value="1"/>
</dbReference>
<dbReference type="AlphaFoldDB" id="A0A179IPV9"/>
<dbReference type="GO" id="GO:0008360">
    <property type="term" value="P:regulation of cell shape"/>
    <property type="evidence" value="ECO:0007669"/>
    <property type="project" value="UniProtKB-KW"/>
</dbReference>
<dbReference type="GO" id="GO:0009252">
    <property type="term" value="P:peptidoglycan biosynthetic process"/>
    <property type="evidence" value="ECO:0007669"/>
    <property type="project" value="UniProtKB-UniRule"/>
</dbReference>
<dbReference type="Pfam" id="PF01225">
    <property type="entry name" value="Mur_ligase"/>
    <property type="match status" value="1"/>
</dbReference>
<organism evidence="16 17">
    <name type="scientific">Hydrogenibacillus schlegelii</name>
    <name type="common">Bacillus schlegelii</name>
    <dbReference type="NCBI Taxonomy" id="1484"/>
    <lineage>
        <taxon>Bacteria</taxon>
        <taxon>Bacillati</taxon>
        <taxon>Bacillota</taxon>
        <taxon>Bacilli</taxon>
        <taxon>Bacillales</taxon>
        <taxon>Bacillales Family X. Incertae Sedis</taxon>
        <taxon>Hydrogenibacillus</taxon>
    </lineage>
</organism>
<evidence type="ECO:0000256" key="1">
    <source>
        <dbReference type="ARBA" id="ARBA00022490"/>
    </source>
</evidence>
<keyword evidence="7 10" id="KW-0573">Peptidoglycan synthesis</keyword>
<reference evidence="16 17" key="1">
    <citation type="submission" date="2015-09" db="EMBL/GenBank/DDBJ databases">
        <title>Draft genome sequence of Hydrogenibacillus schlegelii DSM 2000.</title>
        <authorList>
            <person name="Hemp J."/>
        </authorList>
    </citation>
    <scope>NUCLEOTIDE SEQUENCE [LARGE SCALE GENOMIC DNA]</scope>
    <source>
        <strain evidence="16 17">MA 48</strain>
    </source>
</reference>
<keyword evidence="8 10" id="KW-0131">Cell cycle</keyword>
<dbReference type="PANTHER" id="PTHR43024:SF1">
    <property type="entry name" value="UDP-N-ACETYLMURAMOYL-TRIPEPTIDE--D-ALANYL-D-ALANINE LIGASE"/>
    <property type="match status" value="1"/>
</dbReference>
<dbReference type="Gene3D" id="3.40.1190.10">
    <property type="entry name" value="Mur-like, catalytic domain"/>
    <property type="match status" value="1"/>
</dbReference>
<dbReference type="HAMAP" id="MF_02019">
    <property type="entry name" value="MurF"/>
    <property type="match status" value="1"/>
</dbReference>
<comment type="catalytic activity">
    <reaction evidence="10 11">
        <text>D-alanyl-D-alanine + UDP-N-acetyl-alpha-D-muramoyl-L-alanyl-gamma-D-glutamyl-meso-2,6-diaminopimelate + ATP = UDP-N-acetyl-alpha-D-muramoyl-L-alanyl-gamma-D-glutamyl-meso-2,6-diaminopimeloyl-D-alanyl-D-alanine + ADP + phosphate + H(+)</text>
        <dbReference type="Rhea" id="RHEA:28374"/>
        <dbReference type="ChEBI" id="CHEBI:15378"/>
        <dbReference type="ChEBI" id="CHEBI:30616"/>
        <dbReference type="ChEBI" id="CHEBI:43474"/>
        <dbReference type="ChEBI" id="CHEBI:57822"/>
        <dbReference type="ChEBI" id="CHEBI:61386"/>
        <dbReference type="ChEBI" id="CHEBI:83905"/>
        <dbReference type="ChEBI" id="CHEBI:456216"/>
        <dbReference type="EC" id="6.3.2.10"/>
    </reaction>
</comment>
<feature type="domain" description="Mur ligase central" evidence="15">
    <location>
        <begin position="147"/>
        <end position="267"/>
    </location>
</feature>
<evidence type="ECO:0000256" key="4">
    <source>
        <dbReference type="ARBA" id="ARBA00022741"/>
    </source>
</evidence>
<dbReference type="Gene3D" id="3.40.1390.10">
    <property type="entry name" value="MurE/MurF, N-terminal domain"/>
    <property type="match status" value="1"/>
</dbReference>
<evidence type="ECO:0000259" key="15">
    <source>
        <dbReference type="Pfam" id="PF08245"/>
    </source>
</evidence>
<dbReference type="OrthoDB" id="9801978at2"/>
<dbReference type="InterPro" id="IPR000713">
    <property type="entry name" value="Mur_ligase_N"/>
</dbReference>
<dbReference type="SUPFAM" id="SSF63418">
    <property type="entry name" value="MurE/MurF N-terminal domain"/>
    <property type="match status" value="1"/>
</dbReference>
<dbReference type="Pfam" id="PF02875">
    <property type="entry name" value="Mur_ligase_C"/>
    <property type="match status" value="1"/>
</dbReference>
<evidence type="ECO:0000256" key="8">
    <source>
        <dbReference type="ARBA" id="ARBA00023306"/>
    </source>
</evidence>
<evidence type="ECO:0000259" key="13">
    <source>
        <dbReference type="Pfam" id="PF01225"/>
    </source>
</evidence>
<keyword evidence="4 10" id="KW-0547">Nucleotide-binding</keyword>
<dbReference type="PANTHER" id="PTHR43024">
    <property type="entry name" value="UDP-N-ACETYLMURAMOYL-TRIPEPTIDE--D-ALANYL-D-ALANINE LIGASE"/>
    <property type="match status" value="1"/>
</dbReference>
<comment type="pathway">
    <text evidence="10 11">Cell wall biogenesis; peptidoglycan biosynthesis.</text>
</comment>
<dbReference type="UniPathway" id="UPA00219"/>
<evidence type="ECO:0000256" key="5">
    <source>
        <dbReference type="ARBA" id="ARBA00022840"/>
    </source>
</evidence>
<dbReference type="GO" id="GO:0005524">
    <property type="term" value="F:ATP binding"/>
    <property type="evidence" value="ECO:0007669"/>
    <property type="project" value="UniProtKB-UniRule"/>
</dbReference>
<evidence type="ECO:0000256" key="12">
    <source>
        <dbReference type="SAM" id="MobiDB-lite"/>
    </source>
</evidence>
<sequence length="499" mass="52316">MLLTPADVARLAEAVVGRPDGAGGKAVGGGRPAVDGRSGGGADRAGDGAGRPTEGPGFWRAPFAGASIDSRTVGPGELFIPIRGERFDGHDFVREAFARGARASLWQKDHGPPPEGGLYFIVSDTRQALLCLGRENRRRFGGPVVAVTGSNGKTTAKTLLAAALSTRYRVLATEGNQNNEIGLPLMLLRLSSLHDLAVLEMGMNRAGEIRRLSEAAEPDVGVVLNIGEAHIGLLGSRAAIAEAKLELLFGLSPAGDLFYPAAEPLVTDHPAVRAYPGRRWPVGDEGRVAARLVDDLGWDGTVWAVRVDGGAEVELRVPLPGEALGTVGVFAFAVARLFGVGPEAASAAWRNLPPLPGRMRRLRGRGGMTLIDDAYNAAPTSVRAAVRTLAKVPGYRHRVAVLGEMYELGPHGPALLQALAEEPAFQAVEVLTVGREIALLAEALRARGRAARHFEAEEALLAALSAYARPEAIVLVKGSRAAGLERIVAALSAPDGVGR</sequence>
<dbReference type="InterPro" id="IPR036615">
    <property type="entry name" value="Mur_ligase_C_dom_sf"/>
</dbReference>
<comment type="subcellular location">
    <subcellularLocation>
        <location evidence="10 11">Cytoplasm</location>
    </subcellularLocation>
</comment>
<evidence type="ECO:0000256" key="9">
    <source>
        <dbReference type="ARBA" id="ARBA00023316"/>
    </source>
</evidence>
<comment type="caution">
    <text evidence="16">The sequence shown here is derived from an EMBL/GenBank/DDBJ whole genome shotgun (WGS) entry which is preliminary data.</text>
</comment>
<feature type="binding site" evidence="10">
    <location>
        <begin position="149"/>
        <end position="155"/>
    </location>
    <ligand>
        <name>ATP</name>
        <dbReference type="ChEBI" id="CHEBI:30616"/>
    </ligand>
</feature>
<evidence type="ECO:0000256" key="10">
    <source>
        <dbReference type="HAMAP-Rule" id="MF_02019"/>
    </source>
</evidence>
<dbReference type="InterPro" id="IPR051046">
    <property type="entry name" value="MurCDEF_CellWall_CoF430Synth"/>
</dbReference>
<feature type="region of interest" description="Disordered" evidence="12">
    <location>
        <begin position="19"/>
        <end position="58"/>
    </location>
</feature>
<protein>
    <recommendedName>
        <fullName evidence="10 11">UDP-N-acetylmuramoyl-tripeptide--D-alanyl-D-alanine ligase</fullName>
        <ecNumber evidence="10 11">6.3.2.10</ecNumber>
    </recommendedName>
    <alternativeName>
        <fullName evidence="10">D-alanyl-D-alanine-adding enzyme</fullName>
    </alternativeName>
</protein>
<keyword evidence="5 10" id="KW-0067">ATP-binding</keyword>
<keyword evidence="1 10" id="KW-0963">Cytoplasm</keyword>
<evidence type="ECO:0000313" key="17">
    <source>
        <dbReference type="Proteomes" id="UP000243024"/>
    </source>
</evidence>
<dbReference type="InterPro" id="IPR005863">
    <property type="entry name" value="UDP-N-AcMur_synth"/>
</dbReference>
<dbReference type="GO" id="GO:0005737">
    <property type="term" value="C:cytoplasm"/>
    <property type="evidence" value="ECO:0007669"/>
    <property type="project" value="UniProtKB-SubCell"/>
</dbReference>
<evidence type="ECO:0000256" key="11">
    <source>
        <dbReference type="RuleBase" id="RU004136"/>
    </source>
</evidence>
<dbReference type="InterPro" id="IPR036565">
    <property type="entry name" value="Mur-like_cat_sf"/>
</dbReference>
<feature type="domain" description="Mur ligase N-terminal catalytic" evidence="13">
    <location>
        <begin position="65"/>
        <end position="110"/>
    </location>
</feature>
<accession>A0A179IPV9</accession>
<evidence type="ECO:0000256" key="3">
    <source>
        <dbReference type="ARBA" id="ARBA00022618"/>
    </source>
</evidence>
<dbReference type="RefSeq" id="WP_082910517.1">
    <property type="nucleotide sequence ID" value="NZ_CBCSAS010000009.1"/>
</dbReference>
<dbReference type="NCBIfam" id="TIGR01143">
    <property type="entry name" value="murF"/>
    <property type="match status" value="1"/>
</dbReference>
<dbReference type="Pfam" id="PF08245">
    <property type="entry name" value="Mur_ligase_M"/>
    <property type="match status" value="1"/>
</dbReference>
<dbReference type="InterPro" id="IPR013221">
    <property type="entry name" value="Mur_ligase_cen"/>
</dbReference>
<keyword evidence="17" id="KW-1185">Reference proteome</keyword>
<feature type="domain" description="Mur ligase C-terminal" evidence="14">
    <location>
        <begin position="357"/>
        <end position="480"/>
    </location>
</feature>
<dbReference type="GO" id="GO:0051301">
    <property type="term" value="P:cell division"/>
    <property type="evidence" value="ECO:0007669"/>
    <property type="project" value="UniProtKB-KW"/>
</dbReference>
<evidence type="ECO:0000256" key="7">
    <source>
        <dbReference type="ARBA" id="ARBA00022984"/>
    </source>
</evidence>
<dbReference type="Gene3D" id="3.90.190.20">
    <property type="entry name" value="Mur ligase, C-terminal domain"/>
    <property type="match status" value="1"/>
</dbReference>
<evidence type="ECO:0000256" key="6">
    <source>
        <dbReference type="ARBA" id="ARBA00022960"/>
    </source>
</evidence>
<evidence type="ECO:0000259" key="14">
    <source>
        <dbReference type="Pfam" id="PF02875"/>
    </source>
</evidence>
<proteinExistence type="inferred from homology"/>
<dbReference type="STRING" id="1484.SA87_03365"/>
<keyword evidence="3 10" id="KW-0132">Cell division</keyword>
<dbReference type="InterPro" id="IPR035911">
    <property type="entry name" value="MurE/MurF_N"/>
</dbReference>
<dbReference type="GO" id="GO:0047480">
    <property type="term" value="F:UDP-N-acetylmuramoyl-tripeptide-D-alanyl-D-alanine ligase activity"/>
    <property type="evidence" value="ECO:0007669"/>
    <property type="project" value="UniProtKB-UniRule"/>
</dbReference>
<dbReference type="InterPro" id="IPR004101">
    <property type="entry name" value="Mur_ligase_C"/>
</dbReference>
<dbReference type="GO" id="GO:0008766">
    <property type="term" value="F:UDP-N-acetylmuramoylalanyl-D-glutamyl-2,6-diaminopimelate-D-alanyl-D-alanine ligase activity"/>
    <property type="evidence" value="ECO:0007669"/>
    <property type="project" value="RHEA"/>
</dbReference>